<proteinExistence type="predicted"/>
<keyword evidence="3" id="KW-1185">Reference proteome</keyword>
<evidence type="ECO:0000313" key="3">
    <source>
        <dbReference type="Proteomes" id="UP000187209"/>
    </source>
</evidence>
<feature type="compositionally biased region" description="Basic and acidic residues" evidence="1">
    <location>
        <begin position="1"/>
        <end position="34"/>
    </location>
</feature>
<organism evidence="2 3">
    <name type="scientific">Stentor coeruleus</name>
    <dbReference type="NCBI Taxonomy" id="5963"/>
    <lineage>
        <taxon>Eukaryota</taxon>
        <taxon>Sar</taxon>
        <taxon>Alveolata</taxon>
        <taxon>Ciliophora</taxon>
        <taxon>Postciliodesmatophora</taxon>
        <taxon>Heterotrichea</taxon>
        <taxon>Heterotrichida</taxon>
        <taxon>Stentoridae</taxon>
        <taxon>Stentor</taxon>
    </lineage>
</organism>
<evidence type="ECO:0000256" key="1">
    <source>
        <dbReference type="SAM" id="MobiDB-lite"/>
    </source>
</evidence>
<dbReference type="EMBL" id="MPUH01000271">
    <property type="protein sequence ID" value="OMJ84376.1"/>
    <property type="molecule type" value="Genomic_DNA"/>
</dbReference>
<name>A0A1R2C5T6_9CILI</name>
<feature type="compositionally biased region" description="Basic and acidic residues" evidence="1">
    <location>
        <begin position="124"/>
        <end position="133"/>
    </location>
</feature>
<comment type="caution">
    <text evidence="2">The sequence shown here is derived from an EMBL/GenBank/DDBJ whole genome shotgun (WGS) entry which is preliminary data.</text>
</comment>
<dbReference type="OrthoDB" id="325701at2759"/>
<reference evidence="2 3" key="1">
    <citation type="submission" date="2016-11" db="EMBL/GenBank/DDBJ databases">
        <title>The macronuclear genome of Stentor coeruleus: a giant cell with tiny introns.</title>
        <authorList>
            <person name="Slabodnick M."/>
            <person name="Ruby J.G."/>
            <person name="Reiff S.B."/>
            <person name="Swart E.C."/>
            <person name="Gosai S."/>
            <person name="Prabakaran S."/>
            <person name="Witkowska E."/>
            <person name="Larue G.E."/>
            <person name="Fisher S."/>
            <person name="Freeman R.M."/>
            <person name="Gunawardena J."/>
            <person name="Chu W."/>
            <person name="Stover N.A."/>
            <person name="Gregory B.D."/>
            <person name="Nowacki M."/>
            <person name="Derisi J."/>
            <person name="Roy S.W."/>
            <person name="Marshall W.F."/>
            <person name="Sood P."/>
        </authorList>
    </citation>
    <scope>NUCLEOTIDE SEQUENCE [LARGE SCALE GENOMIC DNA]</scope>
    <source>
        <strain evidence="2">WM001</strain>
    </source>
</reference>
<accession>A0A1R2C5T6</accession>
<gene>
    <name evidence="2" type="ORF">SteCoe_14528</name>
</gene>
<evidence type="ECO:0000313" key="2">
    <source>
        <dbReference type="EMBL" id="OMJ84376.1"/>
    </source>
</evidence>
<dbReference type="Proteomes" id="UP000187209">
    <property type="component" value="Unassembled WGS sequence"/>
</dbReference>
<protein>
    <submittedName>
        <fullName evidence="2">Uncharacterized protein</fullName>
    </submittedName>
</protein>
<feature type="region of interest" description="Disordered" evidence="1">
    <location>
        <begin position="1"/>
        <end position="74"/>
    </location>
</feature>
<sequence length="239" mass="28650">MRNNYNDRHSFEKEIYGRMNQDKPPSRRQDRNPIVEEDPEPPRQYYQDYDPHPQSQKKGRMLARGDFSDKNQGTFAYSYDNFEEYRPTKKCFSRANEDPIKPPDYIPPSNFKRPDRNPITQGDYGREPEVRVRPDQISKVFNNREPEPYTEKRGVYYDKNKSSVFEEHIPEPRVSKPHTYSETSEILQYKYAPNYRDNYVASKPSNARYDKQDFRQYDDLKSFADVMKEKRNSSSIFFS</sequence>
<feature type="region of interest" description="Disordered" evidence="1">
    <location>
        <begin position="93"/>
        <end position="133"/>
    </location>
</feature>
<dbReference type="AlphaFoldDB" id="A0A1R2C5T6"/>